<gene>
    <name evidence="8" type="ORF">ASZ90_008287</name>
</gene>
<dbReference type="InterPro" id="IPR003043">
    <property type="entry name" value="Uropor_MeTrfase_CS"/>
</dbReference>
<dbReference type="InterPro" id="IPR014776">
    <property type="entry name" value="4pyrrole_Mease_sub2"/>
</dbReference>
<dbReference type="AlphaFoldDB" id="A0A0W8FLW9"/>
<feature type="domain" description="Tetrapyrrole methylase" evidence="6">
    <location>
        <begin position="8"/>
        <end position="219"/>
    </location>
</feature>
<dbReference type="Pfam" id="PF00590">
    <property type="entry name" value="TP_methylase"/>
    <property type="match status" value="1"/>
</dbReference>
<dbReference type="FunFam" id="3.40.1010.10:FF:000001">
    <property type="entry name" value="Siroheme synthase"/>
    <property type="match status" value="1"/>
</dbReference>
<dbReference type="Gene3D" id="3.30.950.10">
    <property type="entry name" value="Methyltransferase, Cobalt-precorrin-4 Transmethylase, Domain 2"/>
    <property type="match status" value="1"/>
</dbReference>
<dbReference type="GO" id="GO:0004851">
    <property type="term" value="F:uroporphyrin-III C-methyltransferase activity"/>
    <property type="evidence" value="ECO:0007669"/>
    <property type="project" value="UniProtKB-EC"/>
</dbReference>
<dbReference type="CDD" id="cd06578">
    <property type="entry name" value="HemD"/>
    <property type="match status" value="1"/>
</dbReference>
<dbReference type="EMBL" id="LNQE01001003">
    <property type="protein sequence ID" value="KUG21941.1"/>
    <property type="molecule type" value="Genomic_DNA"/>
</dbReference>
<dbReference type="InterPro" id="IPR035996">
    <property type="entry name" value="4pyrrol_Methylase_sf"/>
</dbReference>
<dbReference type="Gene3D" id="3.40.1010.10">
    <property type="entry name" value="Cobalt-precorrin-4 Transmethylase, Domain 1"/>
    <property type="match status" value="1"/>
</dbReference>
<evidence type="ECO:0000256" key="2">
    <source>
        <dbReference type="ARBA" id="ARBA00022603"/>
    </source>
</evidence>
<feature type="domain" description="Tetrapyrrole biosynthesis uroporphyrinogen III synthase" evidence="7">
    <location>
        <begin position="269"/>
        <end position="497"/>
    </location>
</feature>
<keyword evidence="2 8" id="KW-0489">Methyltransferase</keyword>
<dbReference type="InterPro" id="IPR014777">
    <property type="entry name" value="4pyrrole_Mease_sub1"/>
</dbReference>
<protein>
    <recommendedName>
        <fullName evidence="1">uroporphyrinogen-III C-methyltransferase</fullName>
        <ecNumber evidence="1">2.1.1.107</ecNumber>
    </recommendedName>
</protein>
<dbReference type="PANTHER" id="PTHR45790">
    <property type="entry name" value="SIROHEME SYNTHASE-RELATED"/>
    <property type="match status" value="1"/>
</dbReference>
<evidence type="ECO:0000259" key="6">
    <source>
        <dbReference type="Pfam" id="PF00590"/>
    </source>
</evidence>
<dbReference type="Pfam" id="PF02602">
    <property type="entry name" value="HEM4"/>
    <property type="match status" value="1"/>
</dbReference>
<dbReference type="CDD" id="cd11642">
    <property type="entry name" value="SUMT"/>
    <property type="match status" value="1"/>
</dbReference>
<dbReference type="NCBIfam" id="TIGR01469">
    <property type="entry name" value="cobA_cysG_Cterm"/>
    <property type="match status" value="1"/>
</dbReference>
<keyword evidence="8" id="KW-0456">Lyase</keyword>
<name>A0A0W8FLW9_9ZZZZ</name>
<evidence type="ECO:0000313" key="8">
    <source>
        <dbReference type="EMBL" id="KUG21941.1"/>
    </source>
</evidence>
<dbReference type="FunFam" id="3.40.50.10090:FF:000001">
    <property type="entry name" value="Bifunctional uroporphyrinogen-III C-methyltransferase/uroporphyrinogen-III synthase"/>
    <property type="match status" value="1"/>
</dbReference>
<dbReference type="InterPro" id="IPR000878">
    <property type="entry name" value="4pyrrol_Mease"/>
</dbReference>
<dbReference type="EC" id="2.1.1.107" evidence="1"/>
<organism evidence="8">
    <name type="scientific">hydrocarbon metagenome</name>
    <dbReference type="NCBI Taxonomy" id="938273"/>
    <lineage>
        <taxon>unclassified sequences</taxon>
        <taxon>metagenomes</taxon>
        <taxon>ecological metagenomes</taxon>
    </lineage>
</organism>
<dbReference type="InterPro" id="IPR050161">
    <property type="entry name" value="Siro_Cobalamin_biosynth"/>
</dbReference>
<dbReference type="FunFam" id="3.30.950.10:FF:000001">
    <property type="entry name" value="Siroheme synthase"/>
    <property type="match status" value="1"/>
</dbReference>
<dbReference type="SUPFAM" id="SSF53790">
    <property type="entry name" value="Tetrapyrrole methylase"/>
    <property type="match status" value="1"/>
</dbReference>
<keyword evidence="3 8" id="KW-0808">Transferase</keyword>
<reference evidence="8" key="1">
    <citation type="journal article" date="2015" name="Proc. Natl. Acad. Sci. U.S.A.">
        <title>Networks of energetic and metabolic interactions define dynamics in microbial communities.</title>
        <authorList>
            <person name="Embree M."/>
            <person name="Liu J.K."/>
            <person name="Al-Bassam M.M."/>
            <person name="Zengler K."/>
        </authorList>
    </citation>
    <scope>NUCLEOTIDE SEQUENCE</scope>
</reference>
<dbReference type="InterPro" id="IPR036108">
    <property type="entry name" value="4pyrrol_syn_uPrphyn_synt_sf"/>
</dbReference>
<evidence type="ECO:0000259" key="7">
    <source>
        <dbReference type="Pfam" id="PF02602"/>
    </source>
</evidence>
<dbReference type="PROSITE" id="PS00840">
    <property type="entry name" value="SUMT_2"/>
    <property type="match status" value="1"/>
</dbReference>
<dbReference type="InterPro" id="IPR006366">
    <property type="entry name" value="CobA/CysG_C"/>
</dbReference>
<dbReference type="NCBIfam" id="NF004790">
    <property type="entry name" value="PRK06136.1"/>
    <property type="match status" value="1"/>
</dbReference>
<sequence>MRRNKKGKVYIIGAGPGDAGLITLKGIECLKEASVVIYDYLVSKDLLKYARADAHFIYAGKQGGAHTLSQWQINDLLVKEAKAGNIVARLKGGDPFIFGRGGEEAEKLAANKILFEIVPGVTSAIAVPAYAGIPLTHRGLTSTVAFVTGHEDPTKEKSDIDWQALARIGTLVFLMGVKNIEKIVKELKDNGRSPKTPAALIRWGTTPRQEILTGKLANIVKLVKERKFAPPAILVVGDVVALRDTLQWFDSKPLFGKGVVITRPEKQADDLAQLLIKEGANPIHFPTIKIIPPPNWRDLDAAIKKLEEYEWLIFTSANGVTYFFERLFAKNKDIRDLRGVKICCIGPATAQQVQNKGIRVDLVPKEFISEGILKSFSRTNLKGKKILIARASKARDVLPEGLKKLGAKVDVATAYQTVNSGKKKRELEELFKENQVDVITFTSSSTVNNFVKIMGSSFKLPKGVKIASIGPVTAATAKKAGFSVDIHQEEYTMEGLVDALKKFYETQISKTKCIEICKS</sequence>
<evidence type="ECO:0000256" key="1">
    <source>
        <dbReference type="ARBA" id="ARBA00012162"/>
    </source>
</evidence>
<dbReference type="GO" id="GO:0004852">
    <property type="term" value="F:uroporphyrinogen-III synthase activity"/>
    <property type="evidence" value="ECO:0007669"/>
    <property type="project" value="InterPro"/>
</dbReference>
<proteinExistence type="predicted"/>
<dbReference type="InterPro" id="IPR003754">
    <property type="entry name" value="4pyrrol_synth_uPrphyn_synth"/>
</dbReference>
<dbReference type="PANTHER" id="PTHR45790:SF3">
    <property type="entry name" value="S-ADENOSYL-L-METHIONINE-DEPENDENT UROPORPHYRINOGEN III METHYLTRANSFERASE, CHLOROPLASTIC"/>
    <property type="match status" value="1"/>
</dbReference>
<keyword evidence="5" id="KW-0627">Porphyrin biosynthesis</keyword>
<keyword evidence="4" id="KW-0949">S-adenosyl-L-methionine</keyword>
<dbReference type="SUPFAM" id="SSF69618">
    <property type="entry name" value="HemD-like"/>
    <property type="match status" value="1"/>
</dbReference>
<comment type="caution">
    <text evidence="8">The sequence shown here is derived from an EMBL/GenBank/DDBJ whole genome shotgun (WGS) entry which is preliminary data.</text>
</comment>
<dbReference type="GO" id="GO:0032259">
    <property type="term" value="P:methylation"/>
    <property type="evidence" value="ECO:0007669"/>
    <property type="project" value="UniProtKB-KW"/>
</dbReference>
<dbReference type="PROSITE" id="PS00839">
    <property type="entry name" value="SUMT_1"/>
    <property type="match status" value="1"/>
</dbReference>
<evidence type="ECO:0000256" key="4">
    <source>
        <dbReference type="ARBA" id="ARBA00022691"/>
    </source>
</evidence>
<dbReference type="GO" id="GO:0019354">
    <property type="term" value="P:siroheme biosynthetic process"/>
    <property type="evidence" value="ECO:0007669"/>
    <property type="project" value="InterPro"/>
</dbReference>
<dbReference type="Gene3D" id="3.40.50.10090">
    <property type="match status" value="2"/>
</dbReference>
<evidence type="ECO:0000256" key="3">
    <source>
        <dbReference type="ARBA" id="ARBA00022679"/>
    </source>
</evidence>
<evidence type="ECO:0000256" key="5">
    <source>
        <dbReference type="ARBA" id="ARBA00023244"/>
    </source>
</evidence>
<accession>A0A0W8FLW9</accession>